<dbReference type="Proteomes" id="UP000789405">
    <property type="component" value="Unassembled WGS sequence"/>
</dbReference>
<comment type="caution">
    <text evidence="1">The sequence shown here is derived from an EMBL/GenBank/DDBJ whole genome shotgun (WGS) entry which is preliminary data.</text>
</comment>
<proteinExistence type="predicted"/>
<keyword evidence="2" id="KW-1185">Reference proteome</keyword>
<protein>
    <submittedName>
        <fullName evidence="1">27661_t:CDS:1</fullName>
    </submittedName>
</protein>
<feature type="non-terminal residue" evidence="1">
    <location>
        <position position="1"/>
    </location>
</feature>
<reference evidence="1" key="1">
    <citation type="submission" date="2021-06" db="EMBL/GenBank/DDBJ databases">
        <authorList>
            <person name="Kallberg Y."/>
            <person name="Tangrot J."/>
            <person name="Rosling A."/>
        </authorList>
    </citation>
    <scope>NUCLEOTIDE SEQUENCE</scope>
    <source>
        <strain evidence="1">MA453B</strain>
    </source>
</reference>
<organism evidence="1 2">
    <name type="scientific">Dentiscutata erythropus</name>
    <dbReference type="NCBI Taxonomy" id="1348616"/>
    <lineage>
        <taxon>Eukaryota</taxon>
        <taxon>Fungi</taxon>
        <taxon>Fungi incertae sedis</taxon>
        <taxon>Mucoromycota</taxon>
        <taxon>Glomeromycotina</taxon>
        <taxon>Glomeromycetes</taxon>
        <taxon>Diversisporales</taxon>
        <taxon>Gigasporaceae</taxon>
        <taxon>Dentiscutata</taxon>
    </lineage>
</organism>
<dbReference type="AlphaFoldDB" id="A0A9N9DQ44"/>
<dbReference type="EMBL" id="CAJVPY010005716">
    <property type="protein sequence ID" value="CAG8648904.1"/>
    <property type="molecule type" value="Genomic_DNA"/>
</dbReference>
<evidence type="ECO:0000313" key="1">
    <source>
        <dbReference type="EMBL" id="CAG8648904.1"/>
    </source>
</evidence>
<dbReference type="Gene3D" id="3.40.50.300">
    <property type="entry name" value="P-loop containing nucleotide triphosphate hydrolases"/>
    <property type="match status" value="1"/>
</dbReference>
<dbReference type="InterPro" id="IPR027417">
    <property type="entry name" value="P-loop_NTPase"/>
</dbReference>
<name>A0A9N9DQ44_9GLOM</name>
<accession>A0A9N9DQ44</accession>
<gene>
    <name evidence="1" type="ORF">DERYTH_LOCUS10075</name>
</gene>
<evidence type="ECO:0000313" key="2">
    <source>
        <dbReference type="Proteomes" id="UP000789405"/>
    </source>
</evidence>
<sequence>TQALKWTTSVTKAPRYESTEINDSSNENLQRKQKTEFQQQEIKELQELIKDMTAKGETEHKLDTNTKASIVLFDEAEKVSNSAVLDALDKVLDLNFNQAHYDKFFEGILNLKYCVFFLTMN</sequence>